<gene>
    <name evidence="2" type="ORF">E2C01_038668</name>
</gene>
<organism evidence="2 3">
    <name type="scientific">Portunus trituberculatus</name>
    <name type="common">Swimming crab</name>
    <name type="synonym">Neptunus trituberculatus</name>
    <dbReference type="NCBI Taxonomy" id="210409"/>
    <lineage>
        <taxon>Eukaryota</taxon>
        <taxon>Metazoa</taxon>
        <taxon>Ecdysozoa</taxon>
        <taxon>Arthropoda</taxon>
        <taxon>Crustacea</taxon>
        <taxon>Multicrustacea</taxon>
        <taxon>Malacostraca</taxon>
        <taxon>Eumalacostraca</taxon>
        <taxon>Eucarida</taxon>
        <taxon>Decapoda</taxon>
        <taxon>Pleocyemata</taxon>
        <taxon>Brachyura</taxon>
        <taxon>Eubrachyura</taxon>
        <taxon>Portunoidea</taxon>
        <taxon>Portunidae</taxon>
        <taxon>Portuninae</taxon>
        <taxon>Portunus</taxon>
    </lineage>
</organism>
<keyword evidence="3" id="KW-1185">Reference proteome</keyword>
<comment type="caution">
    <text evidence="2">The sequence shown here is derived from an EMBL/GenBank/DDBJ whole genome shotgun (WGS) entry which is preliminary data.</text>
</comment>
<keyword evidence="1" id="KW-0472">Membrane</keyword>
<dbReference type="AlphaFoldDB" id="A0A5B7FHF0"/>
<dbReference type="Proteomes" id="UP000324222">
    <property type="component" value="Unassembled WGS sequence"/>
</dbReference>
<accession>A0A5B7FHF0</accession>
<dbReference type="EMBL" id="VSRR010006519">
    <property type="protein sequence ID" value="MPC44985.1"/>
    <property type="molecule type" value="Genomic_DNA"/>
</dbReference>
<evidence type="ECO:0000256" key="1">
    <source>
        <dbReference type="SAM" id="Phobius"/>
    </source>
</evidence>
<proteinExistence type="predicted"/>
<keyword evidence="1" id="KW-0812">Transmembrane</keyword>
<protein>
    <submittedName>
        <fullName evidence="2">Uncharacterized protein</fullName>
    </submittedName>
</protein>
<sequence>MLCGCGVPLAARGVAVLALGTVQALVLMAVAVTLVWGYPATSGLLGYEWVERRALQHTLPPRRYPTRVAVGVTPYPPFIYSPALPNQYSLMHSSHLFLYLQPSATHHLSPQCHADMQLQHRPTTGVHRAGPHHTAPTHQYHNLAIKTSGKLGS</sequence>
<name>A0A5B7FHF0_PORTR</name>
<keyword evidence="1" id="KW-1133">Transmembrane helix</keyword>
<evidence type="ECO:0000313" key="2">
    <source>
        <dbReference type="EMBL" id="MPC44985.1"/>
    </source>
</evidence>
<reference evidence="2 3" key="1">
    <citation type="submission" date="2019-05" db="EMBL/GenBank/DDBJ databases">
        <title>Another draft genome of Portunus trituberculatus and its Hox gene families provides insights of decapod evolution.</title>
        <authorList>
            <person name="Jeong J.-H."/>
            <person name="Song I."/>
            <person name="Kim S."/>
            <person name="Choi T."/>
            <person name="Kim D."/>
            <person name="Ryu S."/>
            <person name="Kim W."/>
        </authorList>
    </citation>
    <scope>NUCLEOTIDE SEQUENCE [LARGE SCALE GENOMIC DNA]</scope>
    <source>
        <tissue evidence="2">Muscle</tissue>
    </source>
</reference>
<evidence type="ECO:0000313" key="3">
    <source>
        <dbReference type="Proteomes" id="UP000324222"/>
    </source>
</evidence>
<feature type="transmembrane region" description="Helical" evidence="1">
    <location>
        <begin position="16"/>
        <end position="38"/>
    </location>
</feature>